<protein>
    <submittedName>
        <fullName evidence="4">Ig-like domain-containing protein</fullName>
    </submittedName>
</protein>
<dbReference type="InterPro" id="IPR016186">
    <property type="entry name" value="C-type_lectin-like/link_sf"/>
</dbReference>
<feature type="domain" description="Ig-like" evidence="2">
    <location>
        <begin position="208"/>
        <end position="306"/>
    </location>
</feature>
<accession>A0A914HWL4</accession>
<dbReference type="AlphaFoldDB" id="A0A914HWL4"/>
<reference evidence="4" key="1">
    <citation type="submission" date="2022-11" db="UniProtKB">
        <authorList>
            <consortium name="WormBaseParasite"/>
        </authorList>
    </citation>
    <scope>IDENTIFICATION</scope>
</reference>
<keyword evidence="3" id="KW-1185">Reference proteome</keyword>
<evidence type="ECO:0000313" key="4">
    <source>
        <dbReference type="WBParaSite" id="Gr19_v10_g515.t1"/>
    </source>
</evidence>
<dbReference type="Gene3D" id="2.60.40.10">
    <property type="entry name" value="Immunoglobulins"/>
    <property type="match status" value="1"/>
</dbReference>
<organism evidence="3 4">
    <name type="scientific">Globodera rostochiensis</name>
    <name type="common">Golden nematode worm</name>
    <name type="synonym">Heterodera rostochiensis</name>
    <dbReference type="NCBI Taxonomy" id="31243"/>
    <lineage>
        <taxon>Eukaryota</taxon>
        <taxon>Metazoa</taxon>
        <taxon>Ecdysozoa</taxon>
        <taxon>Nematoda</taxon>
        <taxon>Chromadorea</taxon>
        <taxon>Rhabditida</taxon>
        <taxon>Tylenchina</taxon>
        <taxon>Tylenchomorpha</taxon>
        <taxon>Tylenchoidea</taxon>
        <taxon>Heteroderidae</taxon>
        <taxon>Heteroderinae</taxon>
        <taxon>Globodera</taxon>
    </lineage>
</organism>
<evidence type="ECO:0000259" key="2">
    <source>
        <dbReference type="PROSITE" id="PS50835"/>
    </source>
</evidence>
<dbReference type="Proteomes" id="UP000887572">
    <property type="component" value="Unplaced"/>
</dbReference>
<dbReference type="PROSITE" id="PS50835">
    <property type="entry name" value="IG_LIKE"/>
    <property type="match status" value="1"/>
</dbReference>
<name>A0A914HWL4_GLORO</name>
<feature type="signal peptide" evidence="1">
    <location>
        <begin position="1"/>
        <end position="29"/>
    </location>
</feature>
<dbReference type="InterPro" id="IPR013783">
    <property type="entry name" value="Ig-like_fold"/>
</dbReference>
<dbReference type="InterPro" id="IPR007110">
    <property type="entry name" value="Ig-like_dom"/>
</dbReference>
<keyword evidence="1" id="KW-0732">Signal</keyword>
<dbReference type="WBParaSite" id="Gr19_v10_g515.t1">
    <property type="protein sequence ID" value="Gr19_v10_g515.t1"/>
    <property type="gene ID" value="Gr19_v10_g515"/>
</dbReference>
<feature type="chain" id="PRO_5037033293" evidence="1">
    <location>
        <begin position="30"/>
        <end position="346"/>
    </location>
</feature>
<sequence>MASRPSGAIPSLFLLSAIWPLHFLPYSFSTATNEHYLRPIILDQSQCPQDWSTAGDQCVQLQFVPTRREQVDEKCESLGAQLADVADGEGEANREMLQDLSDLLEESLEAGVNELIWMVGAGMLWPEWDETGERVRFGSLGEGQREHGDETRKVLALQQKRLRGDGPKSRFEVIIVQPPAVHPFICQLLPLWRRLLLYEQSMLPKGAPRLEEQPRSSYFFDPNSPDTNSSFLSLPCSASGSPSPTVRWFRNGGEEIDLHSQSARFIVSGGALLVPVPFLSPVSPSSFHCTVSNSFGTLRGHSTTVRPAFIEPFQELRLDAYPLMTHGRRAGGTKLECNAPTHYPKM</sequence>
<proteinExistence type="predicted"/>
<evidence type="ECO:0000256" key="1">
    <source>
        <dbReference type="SAM" id="SignalP"/>
    </source>
</evidence>
<dbReference type="Gene3D" id="3.10.100.10">
    <property type="entry name" value="Mannose-Binding Protein A, subunit A"/>
    <property type="match status" value="1"/>
</dbReference>
<evidence type="ECO:0000313" key="3">
    <source>
        <dbReference type="Proteomes" id="UP000887572"/>
    </source>
</evidence>
<dbReference type="SUPFAM" id="SSF48726">
    <property type="entry name" value="Immunoglobulin"/>
    <property type="match status" value="1"/>
</dbReference>
<dbReference type="InterPro" id="IPR036179">
    <property type="entry name" value="Ig-like_dom_sf"/>
</dbReference>